<dbReference type="InterPro" id="IPR043133">
    <property type="entry name" value="GTP-CH-I_C/QueF"/>
</dbReference>
<name>A0A142F2D6_9CAUD</name>
<dbReference type="GO" id="GO:0006729">
    <property type="term" value="P:tetrahydrobiopterin biosynthetic process"/>
    <property type="evidence" value="ECO:0007669"/>
    <property type="project" value="TreeGrafter"/>
</dbReference>
<evidence type="ECO:0000256" key="4">
    <source>
        <dbReference type="ARBA" id="ARBA00022801"/>
    </source>
</evidence>
<evidence type="ECO:0000256" key="2">
    <source>
        <dbReference type="ARBA" id="ARBA00005080"/>
    </source>
</evidence>
<dbReference type="EC" id="3.5.4.16" evidence="3"/>
<dbReference type="PANTHER" id="PTHR11109">
    <property type="entry name" value="GTP CYCLOHYDROLASE I"/>
    <property type="match status" value="1"/>
</dbReference>
<dbReference type="Gene3D" id="3.30.1130.10">
    <property type="match status" value="1"/>
</dbReference>
<dbReference type="FunFam" id="3.30.1130.10:FF:000001">
    <property type="entry name" value="GTP cyclohydrolase 1"/>
    <property type="match status" value="1"/>
</dbReference>
<dbReference type="PANTHER" id="PTHR11109:SF7">
    <property type="entry name" value="GTP CYCLOHYDROLASE 1"/>
    <property type="match status" value="1"/>
</dbReference>
<organism evidence="6 7">
    <name type="scientific">Mycobacterium phage Bipper</name>
    <dbReference type="NCBI Taxonomy" id="1805457"/>
    <lineage>
        <taxon>Viruses</taxon>
        <taxon>Duplodnaviria</taxon>
        <taxon>Heunggongvirae</taxon>
        <taxon>Uroviricota</taxon>
        <taxon>Caudoviricetes</taxon>
        <taxon>Bippervirus</taxon>
        <taxon>Bippervirus bipper</taxon>
    </lineage>
</organism>
<dbReference type="GO" id="GO:0008270">
    <property type="term" value="F:zinc ion binding"/>
    <property type="evidence" value="ECO:0007669"/>
    <property type="project" value="TreeGrafter"/>
</dbReference>
<keyword evidence="7" id="KW-1185">Reference proteome</keyword>
<dbReference type="Pfam" id="PF01227">
    <property type="entry name" value="GTP_cyclohydroI"/>
    <property type="match status" value="1"/>
</dbReference>
<comment type="pathway">
    <text evidence="2">Cofactor biosynthesis; 7,8-dihydroneopterin triphosphate biosynthesis; 7,8-dihydroneopterin triphosphate from GTP: step 1/1.</text>
</comment>
<reference evidence="7" key="1">
    <citation type="submission" date="2016-02" db="EMBL/GenBank/DDBJ databases">
        <authorList>
            <person name="Isern S."/>
            <person name="Barcellona C.M."/>
            <person name="Dozier K.D."/>
            <person name="Faust J.M."/>
            <person name="Fedrick A.J."/>
            <person name="Gagliardi L.E."/>
            <person name="Gatt S.M."/>
            <person name="Gleason P.S."/>
            <person name="Gomez E.A."/>
            <person name="Hoffman A.M."/>
            <person name="Jenkins M."/>
            <person name="Jones M.J."/>
            <person name="Lang J.F."/>
            <person name="Lequay S.M."/>
            <person name="Mars P.J."/>
            <person name="Mtchedlidze N."/>
            <person name="Osking Z.B."/>
            <person name="Paul L.M."/>
            <person name="Pica A.N."/>
            <person name="Robison M.D."/>
            <person name="Rodriguez D."/>
            <person name="Rosales K.A."/>
            <person name="Saravis L.E."/>
            <person name="Sisson B.M."/>
            <person name="Tan A.L."/>
            <person name="Voltaire R."/>
            <person name="Michael S.F."/>
            <person name="Warner M.H."/>
            <person name="Bradley K.W."/>
            <person name="Asai D.J."/>
            <person name="Bowman C.A."/>
            <person name="Russell D.A."/>
            <person name="Pope W.H."/>
            <person name="Jacobs-Sera D."/>
            <person name="Hendrix R.W."/>
            <person name="Hatfull G.F."/>
        </authorList>
    </citation>
    <scope>NUCLEOTIDE SEQUENCE [LARGE SCALE GENOMIC DNA]</scope>
</reference>
<dbReference type="UniPathway" id="UPA00848">
    <property type="reaction ID" value="UER00151"/>
</dbReference>
<dbReference type="GO" id="GO:0003934">
    <property type="term" value="F:GTP cyclohydrolase I activity"/>
    <property type="evidence" value="ECO:0007669"/>
    <property type="project" value="UniProtKB-EC"/>
</dbReference>
<evidence type="ECO:0000313" key="6">
    <source>
        <dbReference type="EMBL" id="AMQ66943.1"/>
    </source>
</evidence>
<dbReference type="KEGG" id="vg:29125728"/>
<dbReference type="EMBL" id="KU728633">
    <property type="protein sequence ID" value="AMQ66943.1"/>
    <property type="molecule type" value="Genomic_DNA"/>
</dbReference>
<accession>A0A142F2D6</accession>
<dbReference type="InterPro" id="IPR043134">
    <property type="entry name" value="GTP-CH-I_N"/>
</dbReference>
<feature type="domain" description="GTP cyclohydrolase I" evidence="5">
    <location>
        <begin position="27"/>
        <end position="190"/>
    </location>
</feature>
<dbReference type="RefSeq" id="YP_009303155.1">
    <property type="nucleotide sequence ID" value="NC_031253.1"/>
</dbReference>
<gene>
    <name evidence="6" type="primary">7</name>
    <name evidence="6" type="ORF">SEA_BIPPER_7</name>
</gene>
<dbReference type="OrthoDB" id="9799at10239"/>
<evidence type="ECO:0000259" key="5">
    <source>
        <dbReference type="Pfam" id="PF01227"/>
    </source>
</evidence>
<keyword evidence="4 6" id="KW-0378">Hydrolase</keyword>
<evidence type="ECO:0000256" key="1">
    <source>
        <dbReference type="ARBA" id="ARBA00001052"/>
    </source>
</evidence>
<dbReference type="SUPFAM" id="SSF55620">
    <property type="entry name" value="Tetrahydrobiopterin biosynthesis enzymes-like"/>
    <property type="match status" value="1"/>
</dbReference>
<dbReference type="NCBIfam" id="NF006826">
    <property type="entry name" value="PRK09347.1-3"/>
    <property type="match status" value="1"/>
</dbReference>
<dbReference type="NCBIfam" id="NF006825">
    <property type="entry name" value="PRK09347.1-2"/>
    <property type="match status" value="1"/>
</dbReference>
<dbReference type="Gene3D" id="1.10.286.10">
    <property type="match status" value="1"/>
</dbReference>
<evidence type="ECO:0000256" key="3">
    <source>
        <dbReference type="ARBA" id="ARBA00012715"/>
    </source>
</evidence>
<proteinExistence type="predicted"/>
<protein>
    <recommendedName>
        <fullName evidence="3">GTP cyclohydrolase I</fullName>
        <ecNumber evidence="3">3.5.4.16</ecNumber>
    </recommendedName>
</protein>
<dbReference type="Proteomes" id="UP000201826">
    <property type="component" value="Segment"/>
</dbReference>
<dbReference type="GO" id="GO:0005525">
    <property type="term" value="F:GTP binding"/>
    <property type="evidence" value="ECO:0007669"/>
    <property type="project" value="TreeGrafter"/>
</dbReference>
<comment type="catalytic activity">
    <reaction evidence="1">
        <text>GTP + H2O = 7,8-dihydroneopterin 3'-triphosphate + formate + H(+)</text>
        <dbReference type="Rhea" id="RHEA:17473"/>
        <dbReference type="ChEBI" id="CHEBI:15377"/>
        <dbReference type="ChEBI" id="CHEBI:15378"/>
        <dbReference type="ChEBI" id="CHEBI:15740"/>
        <dbReference type="ChEBI" id="CHEBI:37565"/>
        <dbReference type="ChEBI" id="CHEBI:58462"/>
        <dbReference type="EC" id="3.5.4.16"/>
    </reaction>
</comment>
<dbReference type="GeneID" id="29125728"/>
<sequence length="208" mass="22441">MTTNGDVIGVVDGELTTVVHTPETRAAEAVQELLNALGVDEGDHTRKTPQRVAKAWLEMLSGYREDPARHLDVTFSAPANPGLVIVHGITVNSTCAHHMLPFTGHATVAYRPSNGQSIVGLSKLARLVNGYSRRLQVQERIGAQVVEAITERLQPSGAMCLITATHDCMRLRGVGEPDAATTTEARSGLLLDHEIALIHQRHHGSALR</sequence>
<dbReference type="InterPro" id="IPR001474">
    <property type="entry name" value="GTP_CycHdrlase_I"/>
</dbReference>
<dbReference type="InterPro" id="IPR020602">
    <property type="entry name" value="GTP_CycHdrlase_I_dom"/>
</dbReference>
<dbReference type="GO" id="GO:0046654">
    <property type="term" value="P:tetrahydrofolate biosynthetic process"/>
    <property type="evidence" value="ECO:0007669"/>
    <property type="project" value="InterPro"/>
</dbReference>
<evidence type="ECO:0000313" key="7">
    <source>
        <dbReference type="Proteomes" id="UP000201826"/>
    </source>
</evidence>